<evidence type="ECO:0000256" key="1">
    <source>
        <dbReference type="ARBA" id="ARBA00022801"/>
    </source>
</evidence>
<comment type="caution">
    <text evidence="7">The sequence shown here is derived from an EMBL/GenBank/DDBJ whole genome shotgun (WGS) entry which is preliminary data.</text>
</comment>
<dbReference type="RefSeq" id="WP_007917447.1">
    <property type="nucleotide sequence ID" value="NZ_ADVG01000003.1"/>
</dbReference>
<name>D6TUW3_KTERA</name>
<dbReference type="SUPFAM" id="SSF53474">
    <property type="entry name" value="alpha/beta-Hydrolases"/>
    <property type="match status" value="1"/>
</dbReference>
<keyword evidence="2" id="KW-0007">Acetylation</keyword>
<evidence type="ECO:0000259" key="6">
    <source>
        <dbReference type="Pfam" id="PF00326"/>
    </source>
</evidence>
<keyword evidence="8" id="KW-1185">Reference proteome</keyword>
<proteinExistence type="predicted"/>
<keyword evidence="1" id="KW-0378">Hydrolase</keyword>
<dbReference type="InterPro" id="IPR011042">
    <property type="entry name" value="6-blade_b-propeller_TolB-like"/>
</dbReference>
<dbReference type="Pfam" id="PF00326">
    <property type="entry name" value="Peptidase_S9"/>
    <property type="match status" value="1"/>
</dbReference>
<accession>D6TUW3</accession>
<evidence type="ECO:0000256" key="3">
    <source>
        <dbReference type="ARBA" id="ARBA00032284"/>
    </source>
</evidence>
<evidence type="ECO:0000256" key="4">
    <source>
        <dbReference type="ARBA" id="ARBA00032596"/>
    </source>
</evidence>
<dbReference type="InterPro" id="IPR002471">
    <property type="entry name" value="Pept_S9_AS"/>
</dbReference>
<dbReference type="EMBL" id="ADVG01000003">
    <property type="protein sequence ID" value="EFH85289.1"/>
    <property type="molecule type" value="Genomic_DNA"/>
</dbReference>
<dbReference type="PANTHER" id="PTHR42776:SF27">
    <property type="entry name" value="DIPEPTIDYL PEPTIDASE FAMILY MEMBER 6"/>
    <property type="match status" value="1"/>
</dbReference>
<protein>
    <recommendedName>
        <fullName evidence="4">Acyl-peptide hydrolase</fullName>
    </recommendedName>
    <alternativeName>
        <fullName evidence="3">Acylaminoacyl-peptidase</fullName>
    </alternativeName>
</protein>
<dbReference type="STRING" id="485913.Krac_6476"/>
<evidence type="ECO:0000256" key="2">
    <source>
        <dbReference type="ARBA" id="ARBA00022990"/>
    </source>
</evidence>
<gene>
    <name evidence="7" type="ORF">Krac_6476</name>
</gene>
<dbReference type="Gene3D" id="3.40.50.1820">
    <property type="entry name" value="alpha/beta hydrolase"/>
    <property type="match status" value="1"/>
</dbReference>
<dbReference type="eggNOG" id="COG1506">
    <property type="taxonomic scope" value="Bacteria"/>
</dbReference>
<evidence type="ECO:0000256" key="5">
    <source>
        <dbReference type="ARBA" id="ARBA00045885"/>
    </source>
</evidence>
<feature type="domain" description="Peptidase S9 prolyl oligopeptidase catalytic" evidence="6">
    <location>
        <begin position="408"/>
        <end position="612"/>
    </location>
</feature>
<dbReference type="InParanoid" id="D6TUW3"/>
<organism evidence="7 8">
    <name type="scientific">Ktedonobacter racemifer DSM 44963</name>
    <dbReference type="NCBI Taxonomy" id="485913"/>
    <lineage>
        <taxon>Bacteria</taxon>
        <taxon>Bacillati</taxon>
        <taxon>Chloroflexota</taxon>
        <taxon>Ktedonobacteria</taxon>
        <taxon>Ktedonobacterales</taxon>
        <taxon>Ktedonobacteraceae</taxon>
        <taxon>Ktedonobacter</taxon>
    </lineage>
</organism>
<dbReference type="OrthoDB" id="4269629at2"/>
<dbReference type="GO" id="GO:0004252">
    <property type="term" value="F:serine-type endopeptidase activity"/>
    <property type="evidence" value="ECO:0007669"/>
    <property type="project" value="InterPro"/>
</dbReference>
<dbReference type="InterPro" id="IPR001375">
    <property type="entry name" value="Peptidase_S9_cat"/>
</dbReference>
<dbReference type="Proteomes" id="UP000004508">
    <property type="component" value="Unassembled WGS sequence"/>
</dbReference>
<comment type="function">
    <text evidence="5">This enzyme catalyzes the hydrolysis of the N-terminal peptide bond of an N-acetylated peptide to generate an N-acetylated amino acid and a peptide with a free N-terminus. It preferentially cleaves off Ac-Ala, Ac-Met and Ac-Ser. Also, involved in the degradation of oxidized and glycated proteins.</text>
</comment>
<evidence type="ECO:0000313" key="8">
    <source>
        <dbReference type="Proteomes" id="UP000004508"/>
    </source>
</evidence>
<reference evidence="7 8" key="1">
    <citation type="journal article" date="2011" name="Stand. Genomic Sci.">
        <title>Non-contiguous finished genome sequence and contextual data of the filamentous soil bacterium Ktedonobacter racemifer type strain (SOSP1-21).</title>
        <authorList>
            <person name="Chang Y.J."/>
            <person name="Land M."/>
            <person name="Hauser L."/>
            <person name="Chertkov O."/>
            <person name="Del Rio T.G."/>
            <person name="Nolan M."/>
            <person name="Copeland A."/>
            <person name="Tice H."/>
            <person name="Cheng J.F."/>
            <person name="Lucas S."/>
            <person name="Han C."/>
            <person name="Goodwin L."/>
            <person name="Pitluck S."/>
            <person name="Ivanova N."/>
            <person name="Ovchinikova G."/>
            <person name="Pati A."/>
            <person name="Chen A."/>
            <person name="Palaniappan K."/>
            <person name="Mavromatis K."/>
            <person name="Liolios K."/>
            <person name="Brettin T."/>
            <person name="Fiebig A."/>
            <person name="Rohde M."/>
            <person name="Abt B."/>
            <person name="Goker M."/>
            <person name="Detter J.C."/>
            <person name="Woyke T."/>
            <person name="Bristow J."/>
            <person name="Eisen J.A."/>
            <person name="Markowitz V."/>
            <person name="Hugenholtz P."/>
            <person name="Kyrpides N.C."/>
            <person name="Klenk H.P."/>
            <person name="Lapidus A."/>
        </authorList>
    </citation>
    <scope>NUCLEOTIDE SEQUENCE [LARGE SCALE GENOMIC DNA]</scope>
    <source>
        <strain evidence="8">DSM 44963</strain>
    </source>
</reference>
<sequence>MSQSLSIEPVNRWKQRFRAPTLSWSQVAAHAPDRGLIASNLSGSYQLHSWDVSTGELRQVSYAPKGVFIGRLSGDGRFIYYLQDEDGDEMGRFVRVPFTGGKPQELTPELPPYFADPYLSPTGTVLGFLVGEPEGVDLYVVPLGPNDEVGAPRRVFHNPVPGLLGRRLLALSSAGTTAIMISKPHNPSTYGGLLAIDLTTGRCIDQLQAEPGTAVALGDYSPVLGDERLWATIQHGDTQQHLIWNPRTGERLSLDLSGLMGASPYSWSPDGTRLLLWQEDQGHKRFAIFTLAKQSIQVLSELHGTYWSSYFGNTGEIYTHWGMILDGSVVGPEIVPLDAISGTQRHPLVAFDPVASGHPWQSVSFSSSDGQQVQAWLITPESEGPYPTIIDLHGGPHMRRVVDPAPDLQMWVDHGFAVLSVNYRGSTGFGKAIEQCIVGNAGHWEVEDIVAARSWLVTEGLARPEAVMLTGWSYGGYLTLLALGKYPDLWAAGMAGIAIADWNLLYEDTHEALKVSLPIRLLGGTPEEKPAQYRISSPITYAEQVKAPVLIIQGRHDRGCPPRQMEQYVARLQALGKRIEIDWFDSGHGSLHVEEEISLYERMLTFALTALKAK</sequence>
<dbReference type="GO" id="GO:0006508">
    <property type="term" value="P:proteolysis"/>
    <property type="evidence" value="ECO:0007669"/>
    <property type="project" value="InterPro"/>
</dbReference>
<dbReference type="Gene3D" id="2.120.10.30">
    <property type="entry name" value="TolB, C-terminal domain"/>
    <property type="match status" value="1"/>
</dbReference>
<dbReference type="SUPFAM" id="SSF82171">
    <property type="entry name" value="DPP6 N-terminal domain-like"/>
    <property type="match status" value="1"/>
</dbReference>
<dbReference type="AlphaFoldDB" id="D6TUW3"/>
<dbReference type="PROSITE" id="PS00708">
    <property type="entry name" value="PRO_ENDOPEP_SER"/>
    <property type="match status" value="1"/>
</dbReference>
<evidence type="ECO:0000313" key="7">
    <source>
        <dbReference type="EMBL" id="EFH85289.1"/>
    </source>
</evidence>
<dbReference type="PANTHER" id="PTHR42776">
    <property type="entry name" value="SERINE PEPTIDASE S9 FAMILY MEMBER"/>
    <property type="match status" value="1"/>
</dbReference>
<dbReference type="InterPro" id="IPR029058">
    <property type="entry name" value="AB_hydrolase_fold"/>
</dbReference>